<dbReference type="Proteomes" id="UP000005090">
    <property type="component" value="Chromosome"/>
</dbReference>
<dbReference type="GO" id="GO:0016020">
    <property type="term" value="C:membrane"/>
    <property type="evidence" value="ECO:0007669"/>
    <property type="project" value="UniProtKB-SubCell"/>
</dbReference>
<feature type="transmembrane region" description="Helical" evidence="7">
    <location>
        <begin position="76"/>
        <end position="96"/>
    </location>
</feature>
<organism evidence="9 10">
    <name type="scientific">Methylomicrobium album BG8</name>
    <dbReference type="NCBI Taxonomy" id="686340"/>
    <lineage>
        <taxon>Bacteria</taxon>
        <taxon>Pseudomonadati</taxon>
        <taxon>Pseudomonadota</taxon>
        <taxon>Gammaproteobacteria</taxon>
        <taxon>Methylococcales</taxon>
        <taxon>Methylococcaceae</taxon>
        <taxon>Methylomicrobium</taxon>
    </lineage>
</organism>
<dbReference type="Pfam" id="PF01694">
    <property type="entry name" value="Rhomboid"/>
    <property type="match status" value="1"/>
</dbReference>
<dbReference type="HOGENOM" id="CLU_055068_5_1_6"/>
<evidence type="ECO:0000256" key="2">
    <source>
        <dbReference type="ARBA" id="ARBA00022475"/>
    </source>
</evidence>
<dbReference type="PANTHER" id="PTHR43066">
    <property type="entry name" value="RHOMBOID-RELATED PROTEIN"/>
    <property type="match status" value="1"/>
</dbReference>
<accession>H8GME5</accession>
<evidence type="ECO:0000256" key="6">
    <source>
        <dbReference type="ARBA" id="ARBA00023136"/>
    </source>
</evidence>
<keyword evidence="4 7" id="KW-0812">Transmembrane</keyword>
<evidence type="ECO:0000256" key="4">
    <source>
        <dbReference type="ARBA" id="ARBA00022692"/>
    </source>
</evidence>
<keyword evidence="6 7" id="KW-0472">Membrane</keyword>
<dbReference type="RefSeq" id="WP_005373404.1">
    <property type="nucleotide sequence ID" value="NZ_CM001475.1"/>
</dbReference>
<evidence type="ECO:0000256" key="7">
    <source>
        <dbReference type="SAM" id="Phobius"/>
    </source>
</evidence>
<feature type="transmembrane region" description="Helical" evidence="7">
    <location>
        <begin position="158"/>
        <end position="184"/>
    </location>
</feature>
<evidence type="ECO:0000313" key="9">
    <source>
        <dbReference type="EMBL" id="EIC30669.1"/>
    </source>
</evidence>
<comment type="subcellular location">
    <subcellularLocation>
        <location evidence="1">Membrane</location>
        <topology evidence="1">Multi-pass membrane protein</topology>
    </subcellularLocation>
</comment>
<sequence length="239" mass="26998">MIPIRDTAPCNTRPVITWGLIAVCTSIFVGMQFLPYEVSNPLIARFGMVPLRYSNPEWASRAGLPFDAYLSFLTNLFLHGSWFHLIINMWFLWIFGDNVEDRMGHLSFLAFYLLCGLVATALQWYFDPYLAIPVVGASGPIAGVLAAYFFLYPMARIILWVPIFFLPVVVHVPAIAFLGLWVIYQLNEATTSILFEGGAAKMAWWAHLGGFIAGFLIYRFFLKKPPHGIKMEDSGSFKI</sequence>
<dbReference type="InterPro" id="IPR022764">
    <property type="entry name" value="Peptidase_S54_rhomboid_dom"/>
</dbReference>
<feature type="transmembrane region" description="Helical" evidence="7">
    <location>
        <begin position="15"/>
        <end position="34"/>
    </location>
</feature>
<dbReference type="PANTHER" id="PTHR43066:SF26">
    <property type="entry name" value="RHOMBOID PROTEASE GLPG"/>
    <property type="match status" value="1"/>
</dbReference>
<gene>
    <name evidence="9" type="ORF">Metal_2989</name>
</gene>
<evidence type="ECO:0000313" key="10">
    <source>
        <dbReference type="Proteomes" id="UP000005090"/>
    </source>
</evidence>
<dbReference type="AlphaFoldDB" id="H8GME5"/>
<evidence type="ECO:0000256" key="1">
    <source>
        <dbReference type="ARBA" id="ARBA00004141"/>
    </source>
</evidence>
<evidence type="ECO:0000256" key="5">
    <source>
        <dbReference type="ARBA" id="ARBA00022989"/>
    </source>
</evidence>
<feature type="transmembrane region" description="Helical" evidence="7">
    <location>
        <begin position="132"/>
        <end position="151"/>
    </location>
</feature>
<feature type="domain" description="Peptidase S54 rhomboid" evidence="8">
    <location>
        <begin position="70"/>
        <end position="222"/>
    </location>
</feature>
<reference evidence="9 10" key="1">
    <citation type="journal article" date="2013" name="Genome Announc.">
        <title>Genome Sequence of the Obligate Gammaproteobacterial Methanotroph Methylomicrobium album Strain BG8.</title>
        <authorList>
            <person name="Kits K.D."/>
            <person name="Kalyuzhnaya M.G."/>
            <person name="Klotz M.G."/>
            <person name="Jetten M.S."/>
            <person name="Op den Camp H.J."/>
            <person name="Vuilleumier S."/>
            <person name="Bringel F."/>
            <person name="Dispirito A.A."/>
            <person name="Murrell J.C."/>
            <person name="Bruce D."/>
            <person name="Cheng J.F."/>
            <person name="Copeland A."/>
            <person name="Goodwin L."/>
            <person name="Hauser L."/>
            <person name="Lajus A."/>
            <person name="Land M.L."/>
            <person name="Lapidus A."/>
            <person name="Lucas S."/>
            <person name="Medigue C."/>
            <person name="Pitluck S."/>
            <person name="Woyke T."/>
            <person name="Zeytun A."/>
            <person name="Stein L.Y."/>
        </authorList>
    </citation>
    <scope>NUCLEOTIDE SEQUENCE [LARGE SCALE GENOMIC DNA]</scope>
    <source>
        <strain evidence="9 10">BG8</strain>
    </source>
</reference>
<name>H8GME5_METAL</name>
<dbReference type="EMBL" id="CM001475">
    <property type="protein sequence ID" value="EIC30669.1"/>
    <property type="molecule type" value="Genomic_DNA"/>
</dbReference>
<keyword evidence="3" id="KW-0997">Cell inner membrane</keyword>
<dbReference type="GO" id="GO:0004252">
    <property type="term" value="F:serine-type endopeptidase activity"/>
    <property type="evidence" value="ECO:0007669"/>
    <property type="project" value="InterPro"/>
</dbReference>
<feature type="transmembrane region" description="Helical" evidence="7">
    <location>
        <begin position="204"/>
        <end position="222"/>
    </location>
</feature>
<dbReference type="FunFam" id="1.20.1540.10:FF:000027">
    <property type="entry name" value="Rhomboid family intramembrane serine protease"/>
    <property type="match status" value="1"/>
</dbReference>
<keyword evidence="2" id="KW-1003">Cell membrane</keyword>
<dbReference type="STRING" id="686340.Metal_2989"/>
<evidence type="ECO:0000259" key="8">
    <source>
        <dbReference type="Pfam" id="PF01694"/>
    </source>
</evidence>
<evidence type="ECO:0000256" key="3">
    <source>
        <dbReference type="ARBA" id="ARBA00022519"/>
    </source>
</evidence>
<keyword evidence="5 7" id="KW-1133">Transmembrane helix</keyword>
<proteinExistence type="predicted"/>
<dbReference type="Gene3D" id="1.20.1540.10">
    <property type="entry name" value="Rhomboid-like"/>
    <property type="match status" value="1"/>
</dbReference>
<dbReference type="InterPro" id="IPR035952">
    <property type="entry name" value="Rhomboid-like_sf"/>
</dbReference>
<protein>
    <submittedName>
        <fullName evidence="9">Putative membrane protein</fullName>
    </submittedName>
</protein>
<keyword evidence="10" id="KW-1185">Reference proteome</keyword>
<feature type="transmembrane region" description="Helical" evidence="7">
    <location>
        <begin position="108"/>
        <end position="126"/>
    </location>
</feature>
<dbReference type="SUPFAM" id="SSF144091">
    <property type="entry name" value="Rhomboid-like"/>
    <property type="match status" value="1"/>
</dbReference>
<dbReference type="eggNOG" id="COG0705">
    <property type="taxonomic scope" value="Bacteria"/>
</dbReference>